<keyword evidence="4 14" id="KW-0732">Signal</keyword>
<evidence type="ECO:0000256" key="2">
    <source>
        <dbReference type="ARBA" id="ARBA00008834"/>
    </source>
</evidence>
<comment type="similarity">
    <text evidence="2 13">Belongs to the glycosyl hydrolase 28 family.</text>
</comment>
<reference evidence="15" key="1">
    <citation type="submission" date="2021-07" db="EMBL/GenBank/DDBJ databases">
        <authorList>
            <person name="Branca A.L. A."/>
        </authorList>
    </citation>
    <scope>NUCLEOTIDE SEQUENCE</scope>
</reference>
<keyword evidence="5" id="KW-0677">Repeat</keyword>
<dbReference type="InterPro" id="IPR012334">
    <property type="entry name" value="Pectin_lyas_fold"/>
</dbReference>
<dbReference type="InterPro" id="IPR011050">
    <property type="entry name" value="Pectin_lyase_fold/virulence"/>
</dbReference>
<dbReference type="PANTHER" id="PTHR31736">
    <property type="match status" value="1"/>
</dbReference>
<dbReference type="AlphaFoldDB" id="A0A9W4K8I5"/>
<dbReference type="Proteomes" id="UP001154252">
    <property type="component" value="Unassembled WGS sequence"/>
</dbReference>
<dbReference type="InterPro" id="IPR000743">
    <property type="entry name" value="Glyco_hydro_28"/>
</dbReference>
<protein>
    <recommendedName>
        <fullName evidence="17">Endo-polygalacturonase</fullName>
    </recommendedName>
</protein>
<evidence type="ECO:0000256" key="13">
    <source>
        <dbReference type="RuleBase" id="RU361169"/>
    </source>
</evidence>
<keyword evidence="6 13" id="KW-0378">Hydrolase</keyword>
<dbReference type="OrthoDB" id="187139at2759"/>
<organism evidence="15 16">
    <name type="scientific">Penicillium egyptiacum</name>
    <dbReference type="NCBI Taxonomy" id="1303716"/>
    <lineage>
        <taxon>Eukaryota</taxon>
        <taxon>Fungi</taxon>
        <taxon>Dikarya</taxon>
        <taxon>Ascomycota</taxon>
        <taxon>Pezizomycotina</taxon>
        <taxon>Eurotiomycetes</taxon>
        <taxon>Eurotiomycetidae</taxon>
        <taxon>Eurotiales</taxon>
        <taxon>Aspergillaceae</taxon>
        <taxon>Penicillium</taxon>
    </lineage>
</organism>
<comment type="function">
    <text evidence="12">Pectinolytic enzyme involved in the degradation of xylogalacturonan (xga), a galacturonan backbone heavily substituted with xylose, and which is one important component of the hairy regions of pectin. Activity requires a galacturonic acid backbone substituted with xylose.</text>
</comment>
<evidence type="ECO:0000256" key="11">
    <source>
        <dbReference type="ARBA" id="ARBA00023326"/>
    </source>
</evidence>
<evidence type="ECO:0000256" key="1">
    <source>
        <dbReference type="ARBA" id="ARBA00004613"/>
    </source>
</evidence>
<comment type="caution">
    <text evidence="15">The sequence shown here is derived from an EMBL/GenBank/DDBJ whole genome shotgun (WGS) entry which is preliminary data.</text>
</comment>
<proteinExistence type="inferred from homology"/>
<keyword evidence="10" id="KW-0961">Cell wall biogenesis/degradation</keyword>
<keyword evidence="9 13" id="KW-0326">Glycosidase</keyword>
<dbReference type="Gene3D" id="2.160.20.10">
    <property type="entry name" value="Single-stranded right-handed beta-helix, Pectin lyase-like"/>
    <property type="match status" value="1"/>
</dbReference>
<comment type="subcellular location">
    <subcellularLocation>
        <location evidence="1">Secreted</location>
    </subcellularLocation>
</comment>
<evidence type="ECO:0000256" key="3">
    <source>
        <dbReference type="ARBA" id="ARBA00022525"/>
    </source>
</evidence>
<name>A0A9W4K8I5_9EURO</name>
<evidence type="ECO:0000256" key="7">
    <source>
        <dbReference type="ARBA" id="ARBA00023180"/>
    </source>
</evidence>
<evidence type="ECO:0000256" key="10">
    <source>
        <dbReference type="ARBA" id="ARBA00023316"/>
    </source>
</evidence>
<keyword evidence="7" id="KW-0325">Glycoprotein</keyword>
<evidence type="ECO:0000256" key="6">
    <source>
        <dbReference type="ARBA" id="ARBA00022801"/>
    </source>
</evidence>
<dbReference type="SUPFAM" id="SSF51126">
    <property type="entry name" value="Pectin lyase-like"/>
    <property type="match status" value="1"/>
</dbReference>
<evidence type="ECO:0000256" key="9">
    <source>
        <dbReference type="ARBA" id="ARBA00023295"/>
    </source>
</evidence>
<dbReference type="Pfam" id="PF00295">
    <property type="entry name" value="Glyco_hydro_28"/>
    <property type="match status" value="1"/>
</dbReference>
<evidence type="ECO:0000256" key="14">
    <source>
        <dbReference type="SAM" id="SignalP"/>
    </source>
</evidence>
<dbReference type="EMBL" id="CAJVRC010000839">
    <property type="protein sequence ID" value="CAG8888197.1"/>
    <property type="molecule type" value="Genomic_DNA"/>
</dbReference>
<keyword evidence="16" id="KW-1185">Reference proteome</keyword>
<dbReference type="GO" id="GO:0005576">
    <property type="term" value="C:extracellular region"/>
    <property type="evidence" value="ECO:0007669"/>
    <property type="project" value="UniProtKB-SubCell"/>
</dbReference>
<evidence type="ECO:0000256" key="4">
    <source>
        <dbReference type="ARBA" id="ARBA00022729"/>
    </source>
</evidence>
<feature type="signal peptide" evidence="14">
    <location>
        <begin position="1"/>
        <end position="18"/>
    </location>
</feature>
<dbReference type="PANTHER" id="PTHR31736:SF9">
    <property type="entry name" value="ENDO-XYLOGALACTURONAN HYDROLASE A-RELATED"/>
    <property type="match status" value="1"/>
</dbReference>
<keyword evidence="3" id="KW-0964">Secreted</keyword>
<accession>A0A9W4K8I5</accession>
<evidence type="ECO:0000256" key="8">
    <source>
        <dbReference type="ARBA" id="ARBA00023277"/>
    </source>
</evidence>
<sequence length="485" mass="53170">MKFPLLFAATGLLGLVWAESTNDQTVVTYPIPGGITRRTTFNTTVSPSGQARWKAVEAYQATVAEVNVTTGSSIYHDTSVAYFDFSAPVDVSVEYMGAEPIKSVQIRPYSYGIKPFIEGKKILFTLPEPRNLVIQVDNDIFDCLHLFSNTIDPNLPSADDPNVIYFGPGVHNVVGGTTNVTSGKTVYLAGGAVVTSTFAFQNVSNASISGRGVVNHAKAGALLVESSKNITVEDIIFLNPNGYTLTAGEADGLTVKNIRSFSSIGWGDGLDFFCSKNVMVDGVFMRNSDDCVALYQHRWNYYGNSSNITIKNSALWADVAHPINIGTHGNSEHPETMDGITIRNVDILRQHEPQQLYQGTLAINVGDENLVKNVLVDGFRVEDIAIGQLINMRVMYNTKYNTAPGRGIRNVTIKNMSYNGSSAGTSIFSGYDESRKISFINFQNLIVNHTRIADNMRKPSWYLTTDYIPAYADSFVSNMTFTQLS</sequence>
<evidence type="ECO:0000313" key="15">
    <source>
        <dbReference type="EMBL" id="CAG8888197.1"/>
    </source>
</evidence>
<keyword evidence="11" id="KW-0624">Polysaccharide degradation</keyword>
<keyword evidence="8" id="KW-0119">Carbohydrate metabolism</keyword>
<evidence type="ECO:0000313" key="16">
    <source>
        <dbReference type="Proteomes" id="UP001154252"/>
    </source>
</evidence>
<dbReference type="GO" id="GO:0071555">
    <property type="term" value="P:cell wall organization"/>
    <property type="evidence" value="ECO:0007669"/>
    <property type="project" value="UniProtKB-KW"/>
</dbReference>
<feature type="chain" id="PRO_5040905478" description="Endo-polygalacturonase" evidence="14">
    <location>
        <begin position="19"/>
        <end position="485"/>
    </location>
</feature>
<evidence type="ECO:0000256" key="12">
    <source>
        <dbReference type="ARBA" id="ARBA00037278"/>
    </source>
</evidence>
<dbReference type="GO" id="GO:0000272">
    <property type="term" value="P:polysaccharide catabolic process"/>
    <property type="evidence" value="ECO:0007669"/>
    <property type="project" value="UniProtKB-KW"/>
</dbReference>
<gene>
    <name evidence="15" type="ORF">PEGY_LOCUS1447</name>
</gene>
<evidence type="ECO:0000256" key="5">
    <source>
        <dbReference type="ARBA" id="ARBA00022737"/>
    </source>
</evidence>
<evidence type="ECO:0008006" key="17">
    <source>
        <dbReference type="Google" id="ProtNLM"/>
    </source>
</evidence>
<dbReference type="GO" id="GO:0004650">
    <property type="term" value="F:polygalacturonase activity"/>
    <property type="evidence" value="ECO:0007669"/>
    <property type="project" value="InterPro"/>
</dbReference>